<sequence>MHGLRYRDFTVSTRSGFGVDSVHTIKGSSRVESAQLDPEAAYIQITYVEPYFDAWERRTRLTAFERNFNISECCRQRQLEKGPMKMVRVGARFGQGRPSFSCLAGRATRRMSAHIICAIPDFS</sequence>
<accession>A0A6A4W1C8</accession>
<evidence type="ECO:0000259" key="1">
    <source>
        <dbReference type="Pfam" id="PF20422"/>
    </source>
</evidence>
<dbReference type="PANTHER" id="PTHR23317">
    <property type="entry name" value="DEDICATOR OF CYTOKINESIS DOCK"/>
    <property type="match status" value="1"/>
</dbReference>
<protein>
    <submittedName>
        <fullName evidence="2">Dedicator of cytokinesis protein 7</fullName>
    </submittedName>
</protein>
<dbReference type="OrthoDB" id="47328at2759"/>
<dbReference type="PANTHER" id="PTHR23317:SF76">
    <property type="entry name" value="LD20667P"/>
    <property type="match status" value="1"/>
</dbReference>
<dbReference type="GO" id="GO:0005085">
    <property type="term" value="F:guanyl-nucleotide exchange factor activity"/>
    <property type="evidence" value="ECO:0007669"/>
    <property type="project" value="InterPro"/>
</dbReference>
<dbReference type="InterPro" id="IPR026791">
    <property type="entry name" value="DOCK"/>
</dbReference>
<keyword evidence="3" id="KW-1185">Reference proteome</keyword>
<dbReference type="Pfam" id="PF20422">
    <property type="entry name" value="DHR-2_Lobe_B"/>
    <property type="match status" value="1"/>
</dbReference>
<reference evidence="2 3" key="1">
    <citation type="submission" date="2019-07" db="EMBL/GenBank/DDBJ databases">
        <title>Draft genome assembly of a fouling barnacle, Amphibalanus amphitrite (Darwin, 1854): The first reference genome for Thecostraca.</title>
        <authorList>
            <person name="Kim W."/>
        </authorList>
    </citation>
    <scope>NUCLEOTIDE SEQUENCE [LARGE SCALE GENOMIC DNA]</scope>
    <source>
        <strain evidence="2">SNU_AA5</strain>
        <tissue evidence="2">Soma without cirri and trophi</tissue>
    </source>
</reference>
<dbReference type="EMBL" id="VIIS01001336">
    <property type="protein sequence ID" value="KAF0299743.1"/>
    <property type="molecule type" value="Genomic_DNA"/>
</dbReference>
<evidence type="ECO:0000313" key="2">
    <source>
        <dbReference type="EMBL" id="KAF0299743.1"/>
    </source>
</evidence>
<dbReference type="Proteomes" id="UP000440578">
    <property type="component" value="Unassembled WGS sequence"/>
</dbReference>
<dbReference type="InterPro" id="IPR046770">
    <property type="entry name" value="DOCKER_Lobe_B"/>
</dbReference>
<feature type="domain" description="DOCKER Lobe B" evidence="1">
    <location>
        <begin position="28"/>
        <end position="71"/>
    </location>
</feature>
<comment type="caution">
    <text evidence="2">The sequence shown here is derived from an EMBL/GenBank/DDBJ whole genome shotgun (WGS) entry which is preliminary data.</text>
</comment>
<dbReference type="GO" id="GO:0007264">
    <property type="term" value="P:small GTPase-mediated signal transduction"/>
    <property type="evidence" value="ECO:0007669"/>
    <property type="project" value="InterPro"/>
</dbReference>
<gene>
    <name evidence="2" type="primary">DOCK7_0</name>
    <name evidence="2" type="ORF">FJT64_000365</name>
</gene>
<dbReference type="AlphaFoldDB" id="A0A6A4W1C8"/>
<organism evidence="2 3">
    <name type="scientific">Amphibalanus amphitrite</name>
    <name type="common">Striped barnacle</name>
    <name type="synonym">Balanus amphitrite</name>
    <dbReference type="NCBI Taxonomy" id="1232801"/>
    <lineage>
        <taxon>Eukaryota</taxon>
        <taxon>Metazoa</taxon>
        <taxon>Ecdysozoa</taxon>
        <taxon>Arthropoda</taxon>
        <taxon>Crustacea</taxon>
        <taxon>Multicrustacea</taxon>
        <taxon>Cirripedia</taxon>
        <taxon>Thoracica</taxon>
        <taxon>Thoracicalcarea</taxon>
        <taxon>Balanomorpha</taxon>
        <taxon>Balanoidea</taxon>
        <taxon>Balanidae</taxon>
        <taxon>Amphibalaninae</taxon>
        <taxon>Amphibalanus</taxon>
    </lineage>
</organism>
<name>A0A6A4W1C8_AMPAM</name>
<evidence type="ECO:0000313" key="3">
    <source>
        <dbReference type="Proteomes" id="UP000440578"/>
    </source>
</evidence>
<proteinExistence type="predicted"/>